<proteinExistence type="predicted"/>
<evidence type="ECO:0000256" key="1">
    <source>
        <dbReference type="SAM" id="Phobius"/>
    </source>
</evidence>
<keyword evidence="1" id="KW-0812">Transmembrane</keyword>
<dbReference type="InterPro" id="IPR032508">
    <property type="entry name" value="FecR_C"/>
</dbReference>
<keyword evidence="5" id="KW-1185">Reference proteome</keyword>
<dbReference type="Gene3D" id="2.60.120.1440">
    <property type="match status" value="1"/>
</dbReference>
<evidence type="ECO:0000313" key="4">
    <source>
        <dbReference type="EMBL" id="CAG5072712.1"/>
    </source>
</evidence>
<evidence type="ECO:0008006" key="6">
    <source>
        <dbReference type="Google" id="ProtNLM"/>
    </source>
</evidence>
<gene>
    <name evidence="4" type="ORF">DYBT9623_04273</name>
</gene>
<feature type="domain" description="Protein FecR C-terminal" evidence="3">
    <location>
        <begin position="328"/>
        <end position="395"/>
    </location>
</feature>
<dbReference type="InterPro" id="IPR006860">
    <property type="entry name" value="FecR"/>
</dbReference>
<comment type="caution">
    <text evidence="4">The sequence shown here is derived from an EMBL/GenBank/DDBJ whole genome shotgun (WGS) entry which is preliminary data.</text>
</comment>
<dbReference type="Pfam" id="PF04773">
    <property type="entry name" value="FecR"/>
    <property type="match status" value="1"/>
</dbReference>
<dbReference type="EMBL" id="CAJRAU010000006">
    <property type="protein sequence ID" value="CAG5072712.1"/>
    <property type="molecule type" value="Genomic_DNA"/>
</dbReference>
<accession>A0ABN7RC04</accession>
<dbReference type="Proteomes" id="UP000679725">
    <property type="component" value="Unassembled WGS sequence"/>
</dbReference>
<dbReference type="Gene3D" id="3.55.50.30">
    <property type="match status" value="1"/>
</dbReference>
<dbReference type="RefSeq" id="WP_215235547.1">
    <property type="nucleotide sequence ID" value="NZ_CAJRAU010000006.1"/>
</dbReference>
<protein>
    <recommendedName>
        <fullName evidence="6">FecR family protein</fullName>
    </recommendedName>
</protein>
<evidence type="ECO:0000259" key="3">
    <source>
        <dbReference type="Pfam" id="PF16344"/>
    </source>
</evidence>
<keyword evidence="1" id="KW-0472">Membrane</keyword>
<dbReference type="Pfam" id="PF16344">
    <property type="entry name" value="FecR_C"/>
    <property type="match status" value="1"/>
</dbReference>
<feature type="domain" description="FecR protein" evidence="2">
    <location>
        <begin position="176"/>
        <end position="275"/>
    </location>
</feature>
<keyword evidence="1" id="KW-1133">Transmembrane helix</keyword>
<organism evidence="4 5">
    <name type="scientific">Dyadobacter linearis</name>
    <dbReference type="NCBI Taxonomy" id="2823330"/>
    <lineage>
        <taxon>Bacteria</taxon>
        <taxon>Pseudomonadati</taxon>
        <taxon>Bacteroidota</taxon>
        <taxon>Cytophagia</taxon>
        <taxon>Cytophagales</taxon>
        <taxon>Spirosomataceae</taxon>
        <taxon>Dyadobacter</taxon>
    </lineage>
</organism>
<name>A0ABN7RC04_9BACT</name>
<dbReference type="PANTHER" id="PTHR30273">
    <property type="entry name" value="PERIPLASMIC SIGNAL SENSOR AND SIGMA FACTOR ACTIVATOR FECR-RELATED"/>
    <property type="match status" value="1"/>
</dbReference>
<reference evidence="4 5" key="1">
    <citation type="submission" date="2021-04" db="EMBL/GenBank/DDBJ databases">
        <authorList>
            <person name="Rodrigo-Torres L."/>
            <person name="Arahal R. D."/>
            <person name="Lucena T."/>
        </authorList>
    </citation>
    <scope>NUCLEOTIDE SEQUENCE [LARGE SCALE GENOMIC DNA]</scope>
    <source>
        <strain evidence="4 5">CECT 9623</strain>
    </source>
</reference>
<evidence type="ECO:0000313" key="5">
    <source>
        <dbReference type="Proteomes" id="UP000679725"/>
    </source>
</evidence>
<sequence length="397" mass="44215">MDESLAKELFQKYKDGTLTEEEMALLESWYIAHGKSSNSTITTNEIEKNLDQVWESLPVNKDEKASNNSTVKPLLKWLAVAASIAIVSTIGVNFFFKQKNEPNIKTVAIVHDAAPGDNRAKLTLANGQNIMLHEAGNGKLAQQGQTAVIKTKQGEIVYEFDMQEAGSRAQTVTYNTISTPKAGQYQVKLPDGTRVWLNAASSIHFPTVFPTTERVVEIAGEAYFEVAKVTKNSKRVPFKVKAGNQVVEVLGTRFNVNSYADEAIIQTTLVEGSIKLGLAGKENQGVLLRPGEQALLTRDLRKSADIAAGSFKVKQVDTKTVIAWKEGYFRFNNVGLPELMRQLSRWYDMEVVYEGPIKEYEFVGQIERNTNLSKVLQILELGDVHFRIENKKIVVTN</sequence>
<feature type="transmembrane region" description="Helical" evidence="1">
    <location>
        <begin position="74"/>
        <end position="96"/>
    </location>
</feature>
<evidence type="ECO:0000259" key="2">
    <source>
        <dbReference type="Pfam" id="PF04773"/>
    </source>
</evidence>
<dbReference type="PANTHER" id="PTHR30273:SF2">
    <property type="entry name" value="PROTEIN FECR"/>
    <property type="match status" value="1"/>
</dbReference>
<dbReference type="InterPro" id="IPR012373">
    <property type="entry name" value="Ferrdict_sens_TM"/>
</dbReference>